<dbReference type="STRING" id="645134.A0A0L0HQ65"/>
<dbReference type="VEuPathDB" id="FungiDB:SPPG_02145"/>
<proteinExistence type="predicted"/>
<dbReference type="InterPro" id="IPR024977">
    <property type="entry name" value="Apc4-like_WD40_dom"/>
</dbReference>
<dbReference type="SMART" id="SM00320">
    <property type="entry name" value="WD40"/>
    <property type="match status" value="6"/>
</dbReference>
<feature type="repeat" description="WD" evidence="5">
    <location>
        <begin position="271"/>
        <end position="312"/>
    </location>
</feature>
<dbReference type="Pfam" id="PF00400">
    <property type="entry name" value="WD40"/>
    <property type="match status" value="3"/>
</dbReference>
<dbReference type="GO" id="GO:0031124">
    <property type="term" value="P:mRNA 3'-end processing"/>
    <property type="evidence" value="ECO:0007669"/>
    <property type="project" value="InterPro"/>
</dbReference>
<feature type="repeat" description="WD" evidence="5">
    <location>
        <begin position="182"/>
        <end position="223"/>
    </location>
</feature>
<keyword evidence="5" id="KW-0853">WD repeat</keyword>
<dbReference type="RefSeq" id="XP_016611119.1">
    <property type="nucleotide sequence ID" value="XM_016750446.1"/>
</dbReference>
<dbReference type="Proteomes" id="UP000053201">
    <property type="component" value="Unassembled WGS sequence"/>
</dbReference>
<gene>
    <name evidence="8" type="ORF">SPPG_02145</name>
</gene>
<dbReference type="GeneID" id="27685756"/>
<dbReference type="Gene3D" id="2.130.10.10">
    <property type="entry name" value="YVTN repeat-like/Quinoprotein amine dehydrogenase"/>
    <property type="match status" value="2"/>
</dbReference>
<feature type="repeat" description="WD" evidence="5">
    <location>
        <begin position="315"/>
        <end position="356"/>
    </location>
</feature>
<accession>A0A0L0HQ65</accession>
<reference evidence="8 9" key="1">
    <citation type="submission" date="2009-08" db="EMBL/GenBank/DDBJ databases">
        <title>The Genome Sequence of Spizellomyces punctatus strain DAOM BR117.</title>
        <authorList>
            <consortium name="The Broad Institute Genome Sequencing Platform"/>
            <person name="Russ C."/>
            <person name="Cuomo C."/>
            <person name="Shea T."/>
            <person name="Young S.K."/>
            <person name="Zeng Q."/>
            <person name="Koehrsen M."/>
            <person name="Haas B."/>
            <person name="Borodovsky M."/>
            <person name="Guigo R."/>
            <person name="Alvarado L."/>
            <person name="Berlin A."/>
            <person name="Bochicchio J."/>
            <person name="Borenstein D."/>
            <person name="Chapman S."/>
            <person name="Chen Z."/>
            <person name="Engels R."/>
            <person name="Freedman E."/>
            <person name="Gellesch M."/>
            <person name="Goldberg J."/>
            <person name="Griggs A."/>
            <person name="Gujja S."/>
            <person name="Heiman D."/>
            <person name="Hepburn T."/>
            <person name="Howarth C."/>
            <person name="Jen D."/>
            <person name="Larson L."/>
            <person name="Lewis B."/>
            <person name="Mehta T."/>
            <person name="Park D."/>
            <person name="Pearson M."/>
            <person name="Roberts A."/>
            <person name="Saif S."/>
            <person name="Shenoy N."/>
            <person name="Sisk P."/>
            <person name="Stolte C."/>
            <person name="Sykes S."/>
            <person name="Thomson T."/>
            <person name="Walk T."/>
            <person name="White J."/>
            <person name="Yandava C."/>
            <person name="Burger G."/>
            <person name="Gray M.W."/>
            <person name="Holland P.W.H."/>
            <person name="King N."/>
            <person name="Lang F.B.F."/>
            <person name="Roger A.J."/>
            <person name="Ruiz-Trillo I."/>
            <person name="Lander E."/>
            <person name="Nusbaum C."/>
        </authorList>
    </citation>
    <scope>NUCLEOTIDE SEQUENCE [LARGE SCALE GENOMIC DNA]</scope>
    <source>
        <strain evidence="8 9">DAOM BR117</strain>
    </source>
</reference>
<protein>
    <recommendedName>
        <fullName evidence="4">Cleavage stimulation factor 50 kDa subunit</fullName>
    </recommendedName>
</protein>
<dbReference type="SUPFAM" id="SSF50978">
    <property type="entry name" value="WD40 repeat-like"/>
    <property type="match status" value="1"/>
</dbReference>
<evidence type="ECO:0000256" key="4">
    <source>
        <dbReference type="ARBA" id="ARBA00029851"/>
    </source>
</evidence>
<dbReference type="InterPro" id="IPR044633">
    <property type="entry name" value="CstF1-like"/>
</dbReference>
<dbReference type="InterPro" id="IPR036322">
    <property type="entry name" value="WD40_repeat_dom_sf"/>
</dbReference>
<dbReference type="GO" id="GO:0003723">
    <property type="term" value="F:RNA binding"/>
    <property type="evidence" value="ECO:0007669"/>
    <property type="project" value="TreeGrafter"/>
</dbReference>
<dbReference type="PROSITE" id="PS50294">
    <property type="entry name" value="WD_REPEATS_REGION"/>
    <property type="match status" value="3"/>
</dbReference>
<evidence type="ECO:0000259" key="7">
    <source>
        <dbReference type="Pfam" id="PF12894"/>
    </source>
</evidence>
<dbReference type="Pfam" id="PF12894">
    <property type="entry name" value="ANAPC4_WD40"/>
    <property type="match status" value="1"/>
</dbReference>
<organism evidence="8 9">
    <name type="scientific">Spizellomyces punctatus (strain DAOM BR117)</name>
    <dbReference type="NCBI Taxonomy" id="645134"/>
    <lineage>
        <taxon>Eukaryota</taxon>
        <taxon>Fungi</taxon>
        <taxon>Fungi incertae sedis</taxon>
        <taxon>Chytridiomycota</taxon>
        <taxon>Chytridiomycota incertae sedis</taxon>
        <taxon>Chytridiomycetes</taxon>
        <taxon>Spizellomycetales</taxon>
        <taxon>Spizellomycetaceae</taxon>
        <taxon>Spizellomyces</taxon>
    </lineage>
</organism>
<dbReference type="EMBL" id="KQ257452">
    <property type="protein sequence ID" value="KND03080.1"/>
    <property type="molecule type" value="Genomic_DNA"/>
</dbReference>
<sequence length="440" mass="48731">MQGLGWDFQNMTMEDTNSNTGDDLDNQMPREEVLPLIISQLQHYGLNSIAQVVAEASETPLSFDPSPRLAELCYHGRIARENDDSEDIIPADITEDISEDEEDEEPLADLDGGVRFAPKPVPNLTPWFSTQHRESCRAAAFSADGKYVATGSEDSSLKVLDVSRIKAAYRDGAPEKPVIRTLYDHVAPVNDVHFHPNGTVVASCSHDQSIKLFDIQKPNVKRSFRYLQDASIVRSIHFHPSGDYLAAGTDHEAVRIFDVHTLKCFTSPNPNDKHSGPINKVRYAPSGKVFATAGEDGTIKIWDTISGDCIKTMTTAHSGKPVTSVRFSKSGRYILSCGLDSVGRLWDMHTGNVVQEFAGAVQKDVYTTNTFNYNEDFVLGTDENDWAIVIWDSRTGALLKRIPAHMAPIRCIVASPNENGFVSCSDDYRAKYWGEDTVAR</sequence>
<dbReference type="InParanoid" id="A0A0L0HQ65"/>
<feature type="domain" description="Anaphase-promoting complex subunit 4-like WD40" evidence="7">
    <location>
        <begin position="240"/>
        <end position="316"/>
    </location>
</feature>
<evidence type="ECO:0000256" key="5">
    <source>
        <dbReference type="PROSITE-ProRule" id="PRU00221"/>
    </source>
</evidence>
<dbReference type="GO" id="GO:0005848">
    <property type="term" value="C:mRNA cleavage stimulating factor complex"/>
    <property type="evidence" value="ECO:0007669"/>
    <property type="project" value="InterPro"/>
</dbReference>
<feature type="repeat" description="WD" evidence="5">
    <location>
        <begin position="402"/>
        <end position="440"/>
    </location>
</feature>
<evidence type="ECO:0000256" key="1">
    <source>
        <dbReference type="ARBA" id="ARBA00004123"/>
    </source>
</evidence>
<evidence type="ECO:0000313" key="8">
    <source>
        <dbReference type="EMBL" id="KND03080.1"/>
    </source>
</evidence>
<dbReference type="Gene3D" id="1.20.960.50">
    <property type="entry name" value="Cleavage stimulation factor subunit 1, dimerisation domain"/>
    <property type="match status" value="1"/>
</dbReference>
<evidence type="ECO:0000256" key="3">
    <source>
        <dbReference type="ARBA" id="ARBA00023242"/>
    </source>
</evidence>
<dbReference type="CDD" id="cd00200">
    <property type="entry name" value="WD40"/>
    <property type="match status" value="1"/>
</dbReference>
<dbReference type="InterPro" id="IPR015943">
    <property type="entry name" value="WD40/YVTN_repeat-like_dom_sf"/>
</dbReference>
<feature type="compositionally biased region" description="Polar residues" evidence="6">
    <location>
        <begin position="9"/>
        <end position="21"/>
    </location>
</feature>
<evidence type="ECO:0000256" key="6">
    <source>
        <dbReference type="SAM" id="MobiDB-lite"/>
    </source>
</evidence>
<dbReference type="PROSITE" id="PS50082">
    <property type="entry name" value="WD_REPEATS_2"/>
    <property type="match status" value="5"/>
</dbReference>
<dbReference type="AlphaFoldDB" id="A0A0L0HQ65"/>
<dbReference type="eggNOG" id="KOG0640">
    <property type="taxonomic scope" value="Eukaryota"/>
</dbReference>
<dbReference type="OMA" id="HTEDYVM"/>
<dbReference type="InterPro" id="IPR001680">
    <property type="entry name" value="WD40_rpt"/>
</dbReference>
<keyword evidence="9" id="KW-1185">Reference proteome</keyword>
<dbReference type="OrthoDB" id="538223at2759"/>
<dbReference type="InterPro" id="IPR038184">
    <property type="entry name" value="CSTF1_dimer_sf"/>
</dbReference>
<evidence type="ECO:0000256" key="2">
    <source>
        <dbReference type="ARBA" id="ARBA00022664"/>
    </source>
</evidence>
<dbReference type="PANTHER" id="PTHR44133">
    <property type="entry name" value="CLEAVAGE STIMULATION FACTOR SUBUNIT 1"/>
    <property type="match status" value="1"/>
</dbReference>
<feature type="region of interest" description="Disordered" evidence="6">
    <location>
        <begin position="1"/>
        <end position="24"/>
    </location>
</feature>
<keyword evidence="3" id="KW-0539">Nucleus</keyword>
<feature type="repeat" description="WD" evidence="5">
    <location>
        <begin position="129"/>
        <end position="170"/>
    </location>
</feature>
<comment type="subcellular location">
    <subcellularLocation>
        <location evidence="1">Nucleus</location>
    </subcellularLocation>
</comment>
<keyword evidence="2" id="KW-0507">mRNA processing</keyword>
<evidence type="ECO:0000313" key="9">
    <source>
        <dbReference type="Proteomes" id="UP000053201"/>
    </source>
</evidence>
<name>A0A0L0HQ65_SPIPD</name>
<dbReference type="PANTHER" id="PTHR44133:SF2">
    <property type="entry name" value="CLEAVAGE STIMULATION FACTOR SUBUNIT 1"/>
    <property type="match status" value="1"/>
</dbReference>